<name>A0A3A1YJN9_9GAMM</name>
<dbReference type="Pfam" id="PF08388">
    <property type="entry name" value="GIIM"/>
    <property type="match status" value="1"/>
</dbReference>
<feature type="domain" description="Reverse transcriptase" evidence="2">
    <location>
        <begin position="44"/>
        <end position="271"/>
    </location>
</feature>
<evidence type="ECO:0000313" key="3">
    <source>
        <dbReference type="EMBL" id="RIY37418.1"/>
    </source>
</evidence>
<dbReference type="PANTHER" id="PTHR34047:SF8">
    <property type="entry name" value="PROTEIN YKFC"/>
    <property type="match status" value="1"/>
</dbReference>
<dbReference type="Proteomes" id="UP000265964">
    <property type="component" value="Unassembled WGS sequence"/>
</dbReference>
<dbReference type="InterPro" id="IPR000477">
    <property type="entry name" value="RT_dom"/>
</dbReference>
<comment type="similarity">
    <text evidence="1">Belongs to the bacterial reverse transcriptase family.</text>
</comment>
<dbReference type="AlphaFoldDB" id="A0A3A1YJN9"/>
<dbReference type="NCBIfam" id="TIGR04416">
    <property type="entry name" value="group_II_RT_mat"/>
    <property type="match status" value="1"/>
</dbReference>
<dbReference type="GO" id="GO:0003964">
    <property type="term" value="F:RNA-directed DNA polymerase activity"/>
    <property type="evidence" value="ECO:0007669"/>
    <property type="project" value="UniProtKB-KW"/>
</dbReference>
<evidence type="ECO:0000256" key="1">
    <source>
        <dbReference type="ARBA" id="ARBA00034120"/>
    </source>
</evidence>
<evidence type="ECO:0000259" key="2">
    <source>
        <dbReference type="PROSITE" id="PS50878"/>
    </source>
</evidence>
<evidence type="ECO:0000313" key="4">
    <source>
        <dbReference type="Proteomes" id="UP000265964"/>
    </source>
</evidence>
<sequence>MYSTSNILRSIKQVCRNNGAPVIDRVTCKSFKERYSGGSGLNELKSILTSEKYKPKPVRRVYIPKDNGDKRPLGIPCVIDRVHQQMYANILTKIYEPLFADESCGFRPKKSATEALRVCFSHLRDGKIYVIDMDLAKFFDTVNHKKLKQILSKQIKDVRVLATIHKMLKTPIIDNGRRIPSTIGTPQGGNISPILANILLNEMDQRLKEKGISFVRYADDMMIFCSSMKAAKRIMKNTIHYLEETLLLKVNTEKTKIGVINRKLKFLGHCFYRTDNPWGIAMDIHAKSKAKHLEKLKELTPRNAKGGLKKIKKDLDLYIRGWANYYHHSKVFNKGSWVKKVSGILRRRIRAMLWHCYKSPKKRKKKIREYAPYLANQIGVSGRHNHRKSCTTLNQVFTNSVLVKEGFTWTELEFYMIAEKKNWQTLTNHENKSTLQLKKEWKRRAKEIKKSVSSGMSA</sequence>
<dbReference type="SUPFAM" id="SSF56672">
    <property type="entry name" value="DNA/RNA polymerases"/>
    <property type="match status" value="1"/>
</dbReference>
<reference evidence="3 4" key="1">
    <citation type="submission" date="2017-08" db="EMBL/GenBank/DDBJ databases">
        <title>Reclassification of Bisgaard taxon 37 and 44.</title>
        <authorList>
            <person name="Christensen H."/>
        </authorList>
    </citation>
    <scope>NUCLEOTIDE SEQUENCE [LARGE SCALE GENOMIC DNA]</scope>
    <source>
        <strain evidence="3 4">EEAB3T1</strain>
    </source>
</reference>
<comment type="caution">
    <text evidence="3">The sequence shown here is derived from an EMBL/GenBank/DDBJ whole genome shotgun (WGS) entry which is preliminary data.</text>
</comment>
<dbReference type="InterPro" id="IPR043128">
    <property type="entry name" value="Rev_trsase/Diguanyl_cyclase"/>
</dbReference>
<dbReference type="OrthoDB" id="9793236at2"/>
<dbReference type="Pfam" id="PF00078">
    <property type="entry name" value="RVT_1"/>
    <property type="match status" value="1"/>
</dbReference>
<dbReference type="CDD" id="cd01651">
    <property type="entry name" value="RT_G2_intron"/>
    <property type="match status" value="1"/>
</dbReference>
<keyword evidence="3" id="KW-0548">Nucleotidyltransferase</keyword>
<dbReference type="InterPro" id="IPR043502">
    <property type="entry name" value="DNA/RNA_pol_sf"/>
</dbReference>
<dbReference type="PROSITE" id="PS50878">
    <property type="entry name" value="RT_POL"/>
    <property type="match status" value="1"/>
</dbReference>
<organism evidence="3 4">
    <name type="scientific">Psittacicella gerlachiana</name>
    <dbReference type="NCBI Taxonomy" id="2028574"/>
    <lineage>
        <taxon>Bacteria</taxon>
        <taxon>Pseudomonadati</taxon>
        <taxon>Pseudomonadota</taxon>
        <taxon>Gammaproteobacteria</taxon>
        <taxon>Pasteurellales</taxon>
        <taxon>Psittacicellaceae</taxon>
        <taxon>Psittacicella</taxon>
    </lineage>
</organism>
<keyword evidence="4" id="KW-1185">Reference proteome</keyword>
<gene>
    <name evidence="3" type="primary">ltrA</name>
    <name evidence="3" type="ORF">CKF59_01800</name>
</gene>
<dbReference type="InterPro" id="IPR030931">
    <property type="entry name" value="Group_II_RT_mat"/>
</dbReference>
<protein>
    <submittedName>
        <fullName evidence="3">Group II intron reverse transcriptase/maturase</fullName>
    </submittedName>
</protein>
<accession>A0A3A1YJN9</accession>
<dbReference type="EMBL" id="NRJF01000045">
    <property type="protein sequence ID" value="RIY37418.1"/>
    <property type="molecule type" value="Genomic_DNA"/>
</dbReference>
<dbReference type="PANTHER" id="PTHR34047">
    <property type="entry name" value="NUCLEAR INTRON MATURASE 1, MITOCHONDRIAL-RELATED"/>
    <property type="match status" value="1"/>
</dbReference>
<dbReference type="InterPro" id="IPR051083">
    <property type="entry name" value="GrpII_Intron_Splice-Mob/Def"/>
</dbReference>
<keyword evidence="3" id="KW-0808">Transferase</keyword>
<keyword evidence="3" id="KW-0695">RNA-directed DNA polymerase</keyword>
<dbReference type="InterPro" id="IPR013597">
    <property type="entry name" value="Mat_intron_G2"/>
</dbReference>
<dbReference type="Gene3D" id="3.30.70.270">
    <property type="match status" value="1"/>
</dbReference>
<proteinExistence type="inferred from homology"/>